<dbReference type="InterPro" id="IPR050951">
    <property type="entry name" value="Retrovirus_Pol_polyprotein"/>
</dbReference>
<proteinExistence type="predicted"/>
<dbReference type="InterPro" id="IPR043502">
    <property type="entry name" value="DNA/RNA_pol_sf"/>
</dbReference>
<dbReference type="PANTHER" id="PTHR37984">
    <property type="entry name" value="PROTEIN CBG26694"/>
    <property type="match status" value="1"/>
</dbReference>
<dbReference type="GO" id="GO:0003964">
    <property type="term" value="F:RNA-directed DNA polymerase activity"/>
    <property type="evidence" value="ECO:0007669"/>
    <property type="project" value="UniProtKB-KW"/>
</dbReference>
<keyword evidence="4" id="KW-0255">Endonuclease</keyword>
<evidence type="ECO:0000256" key="3">
    <source>
        <dbReference type="ARBA" id="ARBA00022722"/>
    </source>
</evidence>
<dbReference type="Gene3D" id="3.10.20.370">
    <property type="match status" value="1"/>
</dbReference>
<dbReference type="PANTHER" id="PTHR37984:SF5">
    <property type="entry name" value="PROTEIN NYNRIN-LIKE"/>
    <property type="match status" value="1"/>
</dbReference>
<keyword evidence="2" id="KW-0548">Nucleotidyltransferase</keyword>
<keyword evidence="6" id="KW-0695">RNA-directed DNA polymerase</keyword>
<keyword evidence="9" id="KW-1185">Reference proteome</keyword>
<dbReference type="GO" id="GO:0004519">
    <property type="term" value="F:endonuclease activity"/>
    <property type="evidence" value="ECO:0007669"/>
    <property type="project" value="UniProtKB-KW"/>
</dbReference>
<evidence type="ECO:0000313" key="8">
    <source>
        <dbReference type="EMBL" id="WVY91867.1"/>
    </source>
</evidence>
<evidence type="ECO:0000313" key="9">
    <source>
        <dbReference type="Proteomes" id="UP001374535"/>
    </source>
</evidence>
<feature type="domain" description="Reverse transcriptase RNase H-like" evidence="7">
    <location>
        <begin position="1"/>
        <end position="85"/>
    </location>
</feature>
<organism evidence="8 9">
    <name type="scientific">Vigna mungo</name>
    <name type="common">Black gram</name>
    <name type="synonym">Phaseolus mungo</name>
    <dbReference type="NCBI Taxonomy" id="3915"/>
    <lineage>
        <taxon>Eukaryota</taxon>
        <taxon>Viridiplantae</taxon>
        <taxon>Streptophyta</taxon>
        <taxon>Embryophyta</taxon>
        <taxon>Tracheophyta</taxon>
        <taxon>Spermatophyta</taxon>
        <taxon>Magnoliopsida</taxon>
        <taxon>eudicotyledons</taxon>
        <taxon>Gunneridae</taxon>
        <taxon>Pentapetalae</taxon>
        <taxon>rosids</taxon>
        <taxon>fabids</taxon>
        <taxon>Fabales</taxon>
        <taxon>Fabaceae</taxon>
        <taxon>Papilionoideae</taxon>
        <taxon>50 kb inversion clade</taxon>
        <taxon>NPAAA clade</taxon>
        <taxon>indigoferoid/millettioid clade</taxon>
        <taxon>Phaseoleae</taxon>
        <taxon>Vigna</taxon>
    </lineage>
</organism>
<evidence type="ECO:0000256" key="1">
    <source>
        <dbReference type="ARBA" id="ARBA00022679"/>
    </source>
</evidence>
<gene>
    <name evidence="8" type="ORF">V8G54_037381</name>
</gene>
<keyword evidence="3" id="KW-0540">Nuclease</keyword>
<dbReference type="AlphaFoldDB" id="A0AAQ3MIR4"/>
<accession>A0AAQ3MIR4</accession>
<reference evidence="8 9" key="1">
    <citation type="journal article" date="2023" name="Life. Sci Alliance">
        <title>Evolutionary insights into 3D genome organization and epigenetic landscape of Vigna mungo.</title>
        <authorList>
            <person name="Junaid A."/>
            <person name="Singh B."/>
            <person name="Bhatia S."/>
        </authorList>
    </citation>
    <scope>NUCLEOTIDE SEQUENCE [LARGE SCALE GENOMIC DNA]</scope>
    <source>
        <strain evidence="8">Urdbean</strain>
    </source>
</reference>
<dbReference type="Pfam" id="PF17917">
    <property type="entry name" value="RT_RNaseH"/>
    <property type="match status" value="1"/>
</dbReference>
<evidence type="ECO:0000256" key="4">
    <source>
        <dbReference type="ARBA" id="ARBA00022759"/>
    </source>
</evidence>
<sequence>GVGAILSQEGHPITYFSRKLNSGIQRQSTYIREVYVITEAVAKFRHYLLGHKFKIRIDQKILRSLINQTLESPEQQKWFHKLLRYYHRMRKREKITWLQIPFLDPFIWQHPSLNYTSFPHSKKHCLQIPR</sequence>
<evidence type="ECO:0000256" key="2">
    <source>
        <dbReference type="ARBA" id="ARBA00022695"/>
    </source>
</evidence>
<keyword evidence="1" id="KW-0808">Transferase</keyword>
<dbReference type="EMBL" id="CP144690">
    <property type="protein sequence ID" value="WVY91867.1"/>
    <property type="molecule type" value="Genomic_DNA"/>
</dbReference>
<name>A0AAQ3MIR4_VIGMU</name>
<evidence type="ECO:0000256" key="6">
    <source>
        <dbReference type="ARBA" id="ARBA00022918"/>
    </source>
</evidence>
<dbReference type="GO" id="GO:0016787">
    <property type="term" value="F:hydrolase activity"/>
    <property type="evidence" value="ECO:0007669"/>
    <property type="project" value="UniProtKB-KW"/>
</dbReference>
<keyword evidence="5" id="KW-0378">Hydrolase</keyword>
<dbReference type="Proteomes" id="UP001374535">
    <property type="component" value="Chromosome 11"/>
</dbReference>
<dbReference type="SUPFAM" id="SSF56672">
    <property type="entry name" value="DNA/RNA polymerases"/>
    <property type="match status" value="1"/>
</dbReference>
<evidence type="ECO:0000259" key="7">
    <source>
        <dbReference type="Pfam" id="PF17917"/>
    </source>
</evidence>
<evidence type="ECO:0000256" key="5">
    <source>
        <dbReference type="ARBA" id="ARBA00022801"/>
    </source>
</evidence>
<feature type="non-terminal residue" evidence="8">
    <location>
        <position position="1"/>
    </location>
</feature>
<protein>
    <recommendedName>
        <fullName evidence="7">Reverse transcriptase RNase H-like domain-containing protein</fullName>
    </recommendedName>
</protein>
<dbReference type="InterPro" id="IPR041373">
    <property type="entry name" value="RT_RNaseH"/>
</dbReference>